<accession>A0A5C5XLK4</accession>
<keyword evidence="2" id="KW-1185">Reference proteome</keyword>
<gene>
    <name evidence="1" type="ORF">Pan54_41820</name>
</gene>
<name>A0A5C5XLK4_9PLAN</name>
<dbReference type="EMBL" id="SJPG01000001">
    <property type="protein sequence ID" value="TWT63429.1"/>
    <property type="molecule type" value="Genomic_DNA"/>
</dbReference>
<evidence type="ECO:0000313" key="1">
    <source>
        <dbReference type="EMBL" id="TWT63429.1"/>
    </source>
</evidence>
<proteinExistence type="predicted"/>
<evidence type="ECO:0000313" key="2">
    <source>
        <dbReference type="Proteomes" id="UP000316095"/>
    </source>
</evidence>
<organism evidence="1 2">
    <name type="scientific">Rubinisphaera italica</name>
    <dbReference type="NCBI Taxonomy" id="2527969"/>
    <lineage>
        <taxon>Bacteria</taxon>
        <taxon>Pseudomonadati</taxon>
        <taxon>Planctomycetota</taxon>
        <taxon>Planctomycetia</taxon>
        <taxon>Planctomycetales</taxon>
        <taxon>Planctomycetaceae</taxon>
        <taxon>Rubinisphaera</taxon>
    </lineage>
</organism>
<reference evidence="1 2" key="1">
    <citation type="submission" date="2019-02" db="EMBL/GenBank/DDBJ databases">
        <title>Deep-cultivation of Planctomycetes and their phenomic and genomic characterization uncovers novel biology.</title>
        <authorList>
            <person name="Wiegand S."/>
            <person name="Jogler M."/>
            <person name="Boedeker C."/>
            <person name="Pinto D."/>
            <person name="Vollmers J."/>
            <person name="Rivas-Marin E."/>
            <person name="Kohn T."/>
            <person name="Peeters S.H."/>
            <person name="Heuer A."/>
            <person name="Rast P."/>
            <person name="Oberbeckmann S."/>
            <person name="Bunk B."/>
            <person name="Jeske O."/>
            <person name="Meyerdierks A."/>
            <person name="Storesund J.E."/>
            <person name="Kallscheuer N."/>
            <person name="Luecker S."/>
            <person name="Lage O.M."/>
            <person name="Pohl T."/>
            <person name="Merkel B.J."/>
            <person name="Hornburger P."/>
            <person name="Mueller R.-W."/>
            <person name="Bruemmer F."/>
            <person name="Labrenz M."/>
            <person name="Spormann A.M."/>
            <person name="Op Den Camp H."/>
            <person name="Overmann J."/>
            <person name="Amann R."/>
            <person name="Jetten M.S.M."/>
            <person name="Mascher T."/>
            <person name="Medema M.H."/>
            <person name="Devos D.P."/>
            <person name="Kaster A.-K."/>
            <person name="Ovreas L."/>
            <person name="Rohde M."/>
            <person name="Galperin M.Y."/>
            <person name="Jogler C."/>
        </authorList>
    </citation>
    <scope>NUCLEOTIDE SEQUENCE [LARGE SCALE GENOMIC DNA]</scope>
    <source>
        <strain evidence="1 2">Pan54</strain>
    </source>
</reference>
<dbReference type="AlphaFoldDB" id="A0A5C5XLK4"/>
<dbReference type="Proteomes" id="UP000316095">
    <property type="component" value="Unassembled WGS sequence"/>
</dbReference>
<comment type="caution">
    <text evidence="1">The sequence shown here is derived from an EMBL/GenBank/DDBJ whole genome shotgun (WGS) entry which is preliminary data.</text>
</comment>
<protein>
    <submittedName>
        <fullName evidence="1">Uncharacterized protein</fullName>
    </submittedName>
</protein>
<sequence>MGIRIVALRQHLRIEKTRRTFYQTLCGIYSISYRIGPLNITPAIVGTIFMATGMGLLDAAELKSSSPSYGATEQARESVGRLQTFEATGQEMKAGDSERDKQIEKMLPNFRTIRSGDSDRNLKGQAINRLSNVRLTASGRESANKMIEEMSLYRRLPEIRFEIDPETYDYFIANPDLVVGIWQSMGISAINLKESAKYQYDMKNVDGTECKIYYIKRSQNTNIVFCQGEFQSPFLKTPITANGLVCINAQFEKQPDGTTFVRHSADVFVSFPNVAIEAAARLISPVSNYIADRNFQEISLFMHSMHLSMTRQPRWVQDVAGKLNGVMPDRVAELNRITLKVYGAEQERLALQFDDREVPLPIK</sequence>